<evidence type="ECO:0000256" key="6">
    <source>
        <dbReference type="ARBA" id="ARBA00022989"/>
    </source>
</evidence>
<dbReference type="InterPro" id="IPR006068">
    <property type="entry name" value="ATPase_P-typ_cation-transptr_C"/>
</dbReference>
<evidence type="ECO:0000313" key="10">
    <source>
        <dbReference type="EMBL" id="SHN13514.1"/>
    </source>
</evidence>
<feature type="transmembrane region" description="Helical" evidence="8">
    <location>
        <begin position="92"/>
        <end position="113"/>
    </location>
</feature>
<feature type="transmembrane region" description="Helical" evidence="8">
    <location>
        <begin position="731"/>
        <end position="752"/>
    </location>
</feature>
<keyword evidence="2 8" id="KW-0812">Transmembrane</keyword>
<feature type="transmembrane region" description="Helical" evidence="8">
    <location>
        <begin position="873"/>
        <end position="899"/>
    </location>
</feature>
<evidence type="ECO:0000256" key="2">
    <source>
        <dbReference type="ARBA" id="ARBA00022692"/>
    </source>
</evidence>
<gene>
    <name evidence="10" type="ORF">SAMN05444272_4248</name>
</gene>
<dbReference type="NCBIfam" id="TIGR01494">
    <property type="entry name" value="ATPase_P-type"/>
    <property type="match status" value="2"/>
</dbReference>
<dbReference type="Pfam" id="PF13246">
    <property type="entry name" value="Cation_ATPase"/>
    <property type="match status" value="1"/>
</dbReference>
<evidence type="ECO:0000313" key="11">
    <source>
        <dbReference type="Proteomes" id="UP000186002"/>
    </source>
</evidence>
<keyword evidence="3" id="KW-0547">Nucleotide-binding</keyword>
<dbReference type="Proteomes" id="UP000186002">
    <property type="component" value="Unassembled WGS sequence"/>
</dbReference>
<dbReference type="Pfam" id="PF00689">
    <property type="entry name" value="Cation_ATPase_C"/>
    <property type="match status" value="1"/>
</dbReference>
<dbReference type="GO" id="GO:0016020">
    <property type="term" value="C:membrane"/>
    <property type="evidence" value="ECO:0007669"/>
    <property type="project" value="UniProtKB-SubCell"/>
</dbReference>
<comment type="subcellular location">
    <subcellularLocation>
        <location evidence="1">Membrane</location>
        <topology evidence="1">Multi-pass membrane protein</topology>
    </subcellularLocation>
</comment>
<dbReference type="InterPro" id="IPR008250">
    <property type="entry name" value="ATPase_P-typ_transduc_dom_A_sf"/>
</dbReference>
<name>A0A1M7PB29_9HYPH</name>
<dbReference type="Gene3D" id="1.20.1110.10">
    <property type="entry name" value="Calcium-transporting ATPase, transmembrane domain"/>
    <property type="match status" value="1"/>
</dbReference>
<dbReference type="SMART" id="SM00831">
    <property type="entry name" value="Cation_ATPase_N"/>
    <property type="match status" value="1"/>
</dbReference>
<dbReference type="RefSeq" id="WP_084082174.1">
    <property type="nucleotide sequence ID" value="NZ_FRBW01000006.1"/>
</dbReference>
<dbReference type="PANTHER" id="PTHR42861">
    <property type="entry name" value="CALCIUM-TRANSPORTING ATPASE"/>
    <property type="match status" value="1"/>
</dbReference>
<dbReference type="InterPro" id="IPR001757">
    <property type="entry name" value="P_typ_ATPase"/>
</dbReference>
<feature type="transmembrane region" description="Helical" evidence="8">
    <location>
        <begin position="63"/>
        <end position="86"/>
    </location>
</feature>
<feature type="transmembrane region" description="Helical" evidence="8">
    <location>
        <begin position="772"/>
        <end position="797"/>
    </location>
</feature>
<dbReference type="InterPro" id="IPR018303">
    <property type="entry name" value="ATPase_P-typ_P_site"/>
</dbReference>
<dbReference type="InterPro" id="IPR036412">
    <property type="entry name" value="HAD-like_sf"/>
</dbReference>
<dbReference type="SUPFAM" id="SSF81653">
    <property type="entry name" value="Calcium ATPase, transduction domain A"/>
    <property type="match status" value="1"/>
</dbReference>
<evidence type="ECO:0000256" key="7">
    <source>
        <dbReference type="ARBA" id="ARBA00023136"/>
    </source>
</evidence>
<evidence type="ECO:0000256" key="3">
    <source>
        <dbReference type="ARBA" id="ARBA00022741"/>
    </source>
</evidence>
<dbReference type="Pfam" id="PF00122">
    <property type="entry name" value="E1-E2_ATPase"/>
    <property type="match status" value="1"/>
</dbReference>
<dbReference type="SUPFAM" id="SSF56784">
    <property type="entry name" value="HAD-like"/>
    <property type="match status" value="1"/>
</dbReference>
<dbReference type="SFLD" id="SFLDS00003">
    <property type="entry name" value="Haloacid_Dehalogenase"/>
    <property type="match status" value="1"/>
</dbReference>
<dbReference type="PRINTS" id="PR00120">
    <property type="entry name" value="HATPASE"/>
</dbReference>
<dbReference type="SUPFAM" id="SSF81665">
    <property type="entry name" value="Calcium ATPase, transmembrane domain M"/>
    <property type="match status" value="1"/>
</dbReference>
<dbReference type="GO" id="GO:0005524">
    <property type="term" value="F:ATP binding"/>
    <property type="evidence" value="ECO:0007669"/>
    <property type="project" value="UniProtKB-KW"/>
</dbReference>
<feature type="domain" description="Cation-transporting P-type ATPase N-terminal" evidence="9">
    <location>
        <begin position="14"/>
        <end position="88"/>
    </location>
</feature>
<evidence type="ECO:0000256" key="5">
    <source>
        <dbReference type="ARBA" id="ARBA00022967"/>
    </source>
</evidence>
<dbReference type="InterPro" id="IPR004014">
    <property type="entry name" value="ATPase_P-typ_cation-transptr_N"/>
</dbReference>
<evidence type="ECO:0000256" key="4">
    <source>
        <dbReference type="ARBA" id="ARBA00022840"/>
    </source>
</evidence>
<dbReference type="Gene3D" id="3.40.50.1000">
    <property type="entry name" value="HAD superfamily/HAD-like"/>
    <property type="match status" value="1"/>
</dbReference>
<evidence type="ECO:0000256" key="1">
    <source>
        <dbReference type="ARBA" id="ARBA00004141"/>
    </source>
</evidence>
<dbReference type="Gene3D" id="3.40.1110.10">
    <property type="entry name" value="Calcium-transporting ATPase, cytoplasmic domain N"/>
    <property type="match status" value="1"/>
</dbReference>
<dbReference type="SFLD" id="SFLDF00027">
    <property type="entry name" value="p-type_atpase"/>
    <property type="match status" value="1"/>
</dbReference>
<dbReference type="PRINTS" id="PR00119">
    <property type="entry name" value="CATATPASE"/>
</dbReference>
<protein>
    <submittedName>
        <fullName evidence="10">Ca2+-transporting ATPase</fullName>
    </submittedName>
</protein>
<dbReference type="GO" id="GO:0016887">
    <property type="term" value="F:ATP hydrolysis activity"/>
    <property type="evidence" value="ECO:0007669"/>
    <property type="project" value="InterPro"/>
</dbReference>
<dbReference type="SUPFAM" id="SSF81660">
    <property type="entry name" value="Metal cation-transporting ATPase, ATP-binding domain N"/>
    <property type="match status" value="1"/>
</dbReference>
<dbReference type="GO" id="GO:0015662">
    <property type="term" value="F:P-type ion transporter activity"/>
    <property type="evidence" value="ECO:0007669"/>
    <property type="project" value="UniProtKB-ARBA"/>
</dbReference>
<evidence type="ECO:0000259" key="9">
    <source>
        <dbReference type="SMART" id="SM00831"/>
    </source>
</evidence>
<evidence type="ECO:0000256" key="8">
    <source>
        <dbReference type="SAM" id="Phobius"/>
    </source>
</evidence>
<dbReference type="InterPro" id="IPR044492">
    <property type="entry name" value="P_typ_ATPase_HD_dom"/>
</dbReference>
<dbReference type="InterPro" id="IPR023214">
    <property type="entry name" value="HAD_sf"/>
</dbReference>
<dbReference type="InterPro" id="IPR059000">
    <property type="entry name" value="ATPase_P-type_domA"/>
</dbReference>
<reference evidence="10 11" key="1">
    <citation type="submission" date="2016-11" db="EMBL/GenBank/DDBJ databases">
        <authorList>
            <person name="Jaros S."/>
            <person name="Januszkiewicz K."/>
            <person name="Wedrychowicz H."/>
        </authorList>
    </citation>
    <scope>NUCLEOTIDE SEQUENCE [LARGE SCALE GENOMIC DNA]</scope>
    <source>
        <strain evidence="10 11">DSM 22153</strain>
    </source>
</reference>
<dbReference type="EMBL" id="FRBW01000006">
    <property type="protein sequence ID" value="SHN13514.1"/>
    <property type="molecule type" value="Genomic_DNA"/>
</dbReference>
<dbReference type="InterPro" id="IPR023299">
    <property type="entry name" value="ATPase_P-typ_cyto_dom_N"/>
</dbReference>
<keyword evidence="11" id="KW-1185">Reference proteome</keyword>
<proteinExistence type="predicted"/>
<feature type="transmembrane region" description="Helical" evidence="8">
    <location>
        <begin position="803"/>
        <end position="821"/>
    </location>
</feature>
<feature type="transmembrane region" description="Helical" evidence="8">
    <location>
        <begin position="256"/>
        <end position="274"/>
    </location>
</feature>
<dbReference type="OrthoDB" id="9807843at2"/>
<keyword evidence="7 8" id="KW-0472">Membrane</keyword>
<feature type="transmembrane region" description="Helical" evidence="8">
    <location>
        <begin position="698"/>
        <end position="719"/>
    </location>
</feature>
<dbReference type="InterPro" id="IPR023298">
    <property type="entry name" value="ATPase_P-typ_TM_dom_sf"/>
</dbReference>
<dbReference type="PROSITE" id="PS00154">
    <property type="entry name" value="ATPASE_E1_E2"/>
    <property type="match status" value="1"/>
</dbReference>
<dbReference type="Gene3D" id="2.70.150.10">
    <property type="entry name" value="Calcium-transporting ATPase, cytoplasmic transduction domain A"/>
    <property type="match status" value="1"/>
</dbReference>
<dbReference type="Pfam" id="PF00690">
    <property type="entry name" value="Cation_ATPase_N"/>
    <property type="match status" value="1"/>
</dbReference>
<keyword evidence="4" id="KW-0067">ATP-binding</keyword>
<feature type="transmembrane region" description="Helical" evidence="8">
    <location>
        <begin position="286"/>
        <end position="306"/>
    </location>
</feature>
<sequence>MQDPLRNSLFDPAQAFALEGAAAARGLETAVETGLSSAEAARRLQVYGPNQLKAHKPQSLTALLVHQFKSIIVWLLLAAALLSLLLGDRADALAICVVLLINGIIGFVTELRAARSMEALLRITDVSARVRRDGQVHDISAAGIVPGDIVLLEAGDVVSADVRLLSASGLLCDESLLSGESAPVSKDIRQLPPDTIAAERSNMAFSGTAVTQGLGEGIAVATGMASELGRIGALAQETDGQSSPLERRLDLLGQRLLWLTLVLAAVTSLAGILWGHPVPDMLKTGVALAVAAIPEGLPVVATLCLARGMWRMAAHHALVTRLSAVETLGSTTIILTDKTGTLTENRMSVARYLLADTDITVRQSGAGTSFLREGEELTPDETALLIQALETGALCNTADLGHAAASGSAQASDAIGDPMEISLLQVAKAAGVSHPDLGLRLPQAGRHAFDPDCKMMATMHEHEGRYLYAVKGAPESVLAVATRVMTEAGEQPLSSDDRAVWRARQAEAASSGLRLLALASKVETSASAAPYADLTLIGFVCFLDPLRVEIPQAIREAQRAGVRVVMITGDHPQTGARIARDAGIGQGELKVLTGREVEAMGGGSALLTRTDVFARVAPETKYALVSAFQSAGHVVAMTGDGVNDAPALKKADIGIAMGQRGTQVAREAASIVLQDDNFATILMAMRQGRIIFENIRKFVVYLMSCNVSEVLIVGLAVGIGLPVPLLPLQILFLNLVTDVFPAFALGLGRGSADVMLRPPRDPKEPIVDRPRWILIGFLGGAITLATLAAFALALFWLKLGPGPAVSVTFLTLALAQLWNVFNMRSSGPSSCHSLARNDVLTNAYVWGALALCLGLITAAFWHPGLSEILGLDWPGLAGLGLATALSLLPLVLGQIFLLLMPGPARVPPSAPL</sequence>
<dbReference type="AlphaFoldDB" id="A0A1M7PB29"/>
<accession>A0A1M7PB29</accession>
<keyword evidence="6 8" id="KW-1133">Transmembrane helix</keyword>
<keyword evidence="5" id="KW-1278">Translocase</keyword>
<feature type="transmembrane region" description="Helical" evidence="8">
    <location>
        <begin position="842"/>
        <end position="861"/>
    </location>
</feature>
<dbReference type="SFLD" id="SFLDG00002">
    <property type="entry name" value="C1.7:_P-type_atpase_like"/>
    <property type="match status" value="1"/>
</dbReference>
<dbReference type="STRING" id="735517.SAMN05444272_4248"/>
<organism evidence="10 11">
    <name type="scientific">Roseibium suaedae</name>
    <dbReference type="NCBI Taxonomy" id="735517"/>
    <lineage>
        <taxon>Bacteria</taxon>
        <taxon>Pseudomonadati</taxon>
        <taxon>Pseudomonadota</taxon>
        <taxon>Alphaproteobacteria</taxon>
        <taxon>Hyphomicrobiales</taxon>
        <taxon>Stappiaceae</taxon>
        <taxon>Roseibium</taxon>
    </lineage>
</organism>